<protein>
    <submittedName>
        <fullName evidence="1">Uncharacterized protein</fullName>
    </submittedName>
</protein>
<name>A0AAU7W467_9MICO</name>
<organism evidence="1">
    <name type="scientific">Agromyces sp. G08B096</name>
    <dbReference type="NCBI Taxonomy" id="3156399"/>
    <lineage>
        <taxon>Bacteria</taxon>
        <taxon>Bacillati</taxon>
        <taxon>Actinomycetota</taxon>
        <taxon>Actinomycetes</taxon>
        <taxon>Micrococcales</taxon>
        <taxon>Microbacteriaceae</taxon>
        <taxon>Agromyces</taxon>
    </lineage>
</organism>
<dbReference type="AlphaFoldDB" id="A0AAU7W467"/>
<sequence length="56" mass="6335">MSRLLDKAEQAADQNNLDQAETYRILAGQVAYGQVAPQWSHGCIVFTARWVDRGRE</sequence>
<gene>
    <name evidence="1" type="ORF">ABIQ69_11465</name>
</gene>
<dbReference type="RefSeq" id="WP_350347248.1">
    <property type="nucleotide sequence ID" value="NZ_CP158374.1"/>
</dbReference>
<evidence type="ECO:0000313" key="1">
    <source>
        <dbReference type="EMBL" id="XBX81226.1"/>
    </source>
</evidence>
<proteinExistence type="predicted"/>
<dbReference type="EMBL" id="CP158374">
    <property type="protein sequence ID" value="XBX81226.1"/>
    <property type="molecule type" value="Genomic_DNA"/>
</dbReference>
<accession>A0AAU7W467</accession>
<reference evidence="1" key="1">
    <citation type="submission" date="2024-05" db="EMBL/GenBank/DDBJ databases">
        <authorList>
            <person name="Yu L."/>
        </authorList>
    </citation>
    <scope>NUCLEOTIDE SEQUENCE</scope>
    <source>
        <strain evidence="1">G08B096</strain>
    </source>
</reference>